<evidence type="ECO:0000313" key="2">
    <source>
        <dbReference type="Proteomes" id="UP000258707"/>
    </source>
</evidence>
<reference evidence="2" key="1">
    <citation type="submission" date="2017-10" db="EMBL/GenBank/DDBJ databases">
        <title>Phenotypic and genomic properties of facultatively anaerobic sulfur-reducing natronoarchaea from hypersaline soda lakes.</title>
        <authorList>
            <person name="Sorokin D.Y."/>
            <person name="Kublanov I.V."/>
            <person name="Roman P."/>
            <person name="Sinninghe Damste J.S."/>
            <person name="Golyshin P.N."/>
            <person name="Rojo D."/>
            <person name="Ciordia S."/>
            <person name="Mena Md.C."/>
            <person name="Ferrer M."/>
            <person name="Messina E."/>
            <person name="Smedile F."/>
            <person name="La Spada G."/>
            <person name="La Cono V."/>
            <person name="Yakimov M.M."/>
        </authorList>
    </citation>
    <scope>NUCLEOTIDE SEQUENCE [LARGE SCALE GENOMIC DNA]</scope>
    <source>
        <strain evidence="2">AArc1</strain>
    </source>
</reference>
<dbReference type="EMBL" id="CP024047">
    <property type="protein sequence ID" value="AXR77705.1"/>
    <property type="molecule type" value="Genomic_DNA"/>
</dbReference>
<name>A0A346PDW0_9EURY</name>
<evidence type="ECO:0000313" key="1">
    <source>
        <dbReference type="EMBL" id="AXR77705.1"/>
    </source>
</evidence>
<protein>
    <submittedName>
        <fullName evidence="1">PhiH1 repressor family protein, contains HTH domain</fullName>
    </submittedName>
</protein>
<accession>A0A346PDW0</accession>
<gene>
    <name evidence="1" type="ORF">AArc1_1370</name>
</gene>
<dbReference type="KEGG" id="nan:AArc1_1370"/>
<sequence>MEQLDDRILEHLNEEPWSSVSVMNSRPEFRASKARIRERCQMLASAGLIAPIHHDMYEITTWGMLYLKGEIDAAHQPWPSARALRG</sequence>
<dbReference type="Proteomes" id="UP000258707">
    <property type="component" value="Chromosome"/>
</dbReference>
<dbReference type="AlphaFoldDB" id="A0A346PDW0"/>
<dbReference type="Gene3D" id="1.10.10.10">
    <property type="entry name" value="Winged helix-like DNA-binding domain superfamily/Winged helix DNA-binding domain"/>
    <property type="match status" value="1"/>
</dbReference>
<organism evidence="1 2">
    <name type="scientific">Natrarchaeobaculum sulfurireducens</name>
    <dbReference type="NCBI Taxonomy" id="2044521"/>
    <lineage>
        <taxon>Archaea</taxon>
        <taxon>Methanobacteriati</taxon>
        <taxon>Methanobacteriota</taxon>
        <taxon>Stenosarchaea group</taxon>
        <taxon>Halobacteria</taxon>
        <taxon>Halobacteriales</taxon>
        <taxon>Natrialbaceae</taxon>
        <taxon>Natrarchaeobaculum</taxon>
    </lineage>
</organism>
<proteinExistence type="predicted"/>
<dbReference type="InterPro" id="IPR036388">
    <property type="entry name" value="WH-like_DNA-bd_sf"/>
</dbReference>